<dbReference type="AlphaFoldDB" id="A0A2R5FZY9"/>
<dbReference type="PROSITE" id="PS50011">
    <property type="entry name" value="PROTEIN_KINASE_DOM"/>
    <property type="match status" value="1"/>
</dbReference>
<evidence type="ECO:0000259" key="7">
    <source>
        <dbReference type="PROSITE" id="PS50011"/>
    </source>
</evidence>
<reference evidence="8 9" key="1">
    <citation type="submission" date="2017-12" db="EMBL/GenBank/DDBJ databases">
        <title>Sequencing, de novo assembly and annotation of complete genome of a new Thraustochytrid species, strain FCC1311.</title>
        <authorList>
            <person name="Sedici K."/>
            <person name="Godart F."/>
            <person name="Aiese Cigliano R."/>
            <person name="Sanseverino W."/>
            <person name="Barakat M."/>
            <person name="Ortet P."/>
            <person name="Marechal E."/>
            <person name="Cagnac O."/>
            <person name="Amato A."/>
        </authorList>
    </citation>
    <scope>NUCLEOTIDE SEQUENCE [LARGE SCALE GENOMIC DNA]</scope>
</reference>
<keyword evidence="5" id="KW-0067">ATP-binding</keyword>
<accession>A0A2R5FZY9</accession>
<keyword evidence="2" id="KW-0808">Transferase</keyword>
<evidence type="ECO:0000256" key="1">
    <source>
        <dbReference type="ARBA" id="ARBA00022527"/>
    </source>
</evidence>
<feature type="domain" description="Protein kinase" evidence="7">
    <location>
        <begin position="133"/>
        <end position="454"/>
    </location>
</feature>
<evidence type="ECO:0000256" key="6">
    <source>
        <dbReference type="SAM" id="MobiDB-lite"/>
    </source>
</evidence>
<keyword evidence="3" id="KW-0547">Nucleotide-binding</keyword>
<feature type="compositionally biased region" description="Polar residues" evidence="6">
    <location>
        <begin position="23"/>
        <end position="32"/>
    </location>
</feature>
<feature type="region of interest" description="Disordered" evidence="6">
    <location>
        <begin position="1"/>
        <end position="58"/>
    </location>
</feature>
<sequence length="457" mass="50698">MNAMDPSTSENMTQAPTGAALEQQPSATTAQSPEGPPRLHPWNSPPTTELRQKSAQREAFVRTQMTELLSKFHKEKDPNAKKFARIRLEEARREFAKLSAWGAIADFHLGCAAGQHSSSMFTAFASALPSRSAEIINQFRNGAEREMLFDTESQEVFMFERVIAHVENEEEPRTISIATGPAQASGASCSESGIKVIKVLGKSADHLEVDPLRYAREFIIHGLVSKFGHRNILPLDRFYDTPAFSFAVMPYADSSLLDATRDRFRFSRKGFEEHAVQGMAAQMLASIEFLSNLGIAHRDISLENFCLSTQTGDILLLDFGLAAPLRLTSPESGEWAHISSSFTGKLNYMAPEVFHHVQGATLDPVASDIWSFGVCLFVLLTGNFPFDQPGPGCPRFHLRSRKGTAAVMRHLIAKGRVSDDLRVSPLFLDLLDRIFQTDPALRPGLAELRAHPFLRNR</sequence>
<name>A0A2R5FZY9_9STRA</name>
<dbReference type="GO" id="GO:0005524">
    <property type="term" value="F:ATP binding"/>
    <property type="evidence" value="ECO:0007669"/>
    <property type="project" value="UniProtKB-KW"/>
</dbReference>
<proteinExistence type="predicted"/>
<dbReference type="Proteomes" id="UP000241890">
    <property type="component" value="Unassembled WGS sequence"/>
</dbReference>
<dbReference type="EMBL" id="BEYU01000005">
    <property type="protein sequence ID" value="GBG24337.1"/>
    <property type="molecule type" value="Genomic_DNA"/>
</dbReference>
<dbReference type="Pfam" id="PF00069">
    <property type="entry name" value="Pkinase"/>
    <property type="match status" value="1"/>
</dbReference>
<organism evidence="8 9">
    <name type="scientific">Hondaea fermentalgiana</name>
    <dbReference type="NCBI Taxonomy" id="2315210"/>
    <lineage>
        <taxon>Eukaryota</taxon>
        <taxon>Sar</taxon>
        <taxon>Stramenopiles</taxon>
        <taxon>Bigyra</taxon>
        <taxon>Labyrinthulomycetes</taxon>
        <taxon>Thraustochytrida</taxon>
        <taxon>Thraustochytriidae</taxon>
        <taxon>Hondaea</taxon>
    </lineage>
</organism>
<evidence type="ECO:0000256" key="5">
    <source>
        <dbReference type="ARBA" id="ARBA00022840"/>
    </source>
</evidence>
<dbReference type="Gene3D" id="1.10.510.10">
    <property type="entry name" value="Transferase(Phosphotransferase) domain 1"/>
    <property type="match status" value="1"/>
</dbReference>
<protein>
    <submittedName>
        <fullName evidence="8">Protein kinase, putative</fullName>
    </submittedName>
</protein>
<dbReference type="OrthoDB" id="541276at2759"/>
<feature type="compositionally biased region" description="Polar residues" evidence="6">
    <location>
        <begin position="1"/>
        <end position="16"/>
    </location>
</feature>
<evidence type="ECO:0000313" key="8">
    <source>
        <dbReference type="EMBL" id="GBG24337.1"/>
    </source>
</evidence>
<dbReference type="GO" id="GO:0005634">
    <property type="term" value="C:nucleus"/>
    <property type="evidence" value="ECO:0007669"/>
    <property type="project" value="TreeGrafter"/>
</dbReference>
<keyword evidence="4 8" id="KW-0418">Kinase</keyword>
<evidence type="ECO:0000313" key="9">
    <source>
        <dbReference type="Proteomes" id="UP000241890"/>
    </source>
</evidence>
<dbReference type="SUPFAM" id="SSF56112">
    <property type="entry name" value="Protein kinase-like (PK-like)"/>
    <property type="match status" value="1"/>
</dbReference>
<dbReference type="InterPro" id="IPR000719">
    <property type="entry name" value="Prot_kinase_dom"/>
</dbReference>
<dbReference type="InterPro" id="IPR011009">
    <property type="entry name" value="Kinase-like_dom_sf"/>
</dbReference>
<gene>
    <name evidence="8" type="ORF">FCC1311_005552</name>
</gene>
<dbReference type="PANTHER" id="PTHR24345:SF0">
    <property type="entry name" value="CELL CYCLE SERINE_THREONINE-PROTEIN KINASE CDC5_MSD2"/>
    <property type="match status" value="1"/>
</dbReference>
<keyword evidence="9" id="KW-1185">Reference proteome</keyword>
<evidence type="ECO:0000256" key="4">
    <source>
        <dbReference type="ARBA" id="ARBA00022777"/>
    </source>
</evidence>
<evidence type="ECO:0000256" key="3">
    <source>
        <dbReference type="ARBA" id="ARBA00022741"/>
    </source>
</evidence>
<dbReference type="PANTHER" id="PTHR24345">
    <property type="entry name" value="SERINE/THREONINE-PROTEIN KINASE PLK"/>
    <property type="match status" value="1"/>
</dbReference>
<dbReference type="GO" id="GO:0004674">
    <property type="term" value="F:protein serine/threonine kinase activity"/>
    <property type="evidence" value="ECO:0007669"/>
    <property type="project" value="UniProtKB-KW"/>
</dbReference>
<comment type="caution">
    <text evidence="8">The sequence shown here is derived from an EMBL/GenBank/DDBJ whole genome shotgun (WGS) entry which is preliminary data.</text>
</comment>
<keyword evidence="1" id="KW-0723">Serine/threonine-protein kinase</keyword>
<dbReference type="InParanoid" id="A0A2R5FZY9"/>
<evidence type="ECO:0000256" key="2">
    <source>
        <dbReference type="ARBA" id="ARBA00022679"/>
    </source>
</evidence>